<protein>
    <submittedName>
        <fullName evidence="2">Uncharacterized protein</fullName>
    </submittedName>
</protein>
<accession>A0A7Y6DH42</accession>
<evidence type="ECO:0000313" key="2">
    <source>
        <dbReference type="EMBL" id="NUT87162.1"/>
    </source>
</evidence>
<name>A0A7Y6DH42_9PSED</name>
<dbReference type="EMBL" id="JABFMR010000008">
    <property type="protein sequence ID" value="NUT87162.1"/>
    <property type="molecule type" value="Genomic_DNA"/>
</dbReference>
<organism evidence="2 3">
    <name type="scientific">Pseudomonas corrugata</name>
    <dbReference type="NCBI Taxonomy" id="47879"/>
    <lineage>
        <taxon>Bacteria</taxon>
        <taxon>Pseudomonadati</taxon>
        <taxon>Pseudomonadota</taxon>
        <taxon>Gammaproteobacteria</taxon>
        <taxon>Pseudomonadales</taxon>
        <taxon>Pseudomonadaceae</taxon>
        <taxon>Pseudomonas</taxon>
    </lineage>
</organism>
<sequence length="142" mass="14681">MSAPDLTPQIPGEPLATMTPIASAVTTATGESTTAQAQAPLYVAKHNGGGRWIVIDENAPLVDGKVVKVGDFVGASKEEAEAEAQRLAEGGEPLVIDAQRDSDREALSQPKPAATGAVDPTTLKQAVLTPDGWLCPEPKGKE</sequence>
<reference evidence="2 3" key="1">
    <citation type="journal article" date="2020" name="Front. Plant Sci.">
        <title>Isolation of Rhizosphere Bacteria That Improve Quality and Water Stress Tolerance in Greenhouse Ornamentals.</title>
        <authorList>
            <person name="Nordstedt N.P."/>
            <person name="Jones M.L."/>
        </authorList>
    </citation>
    <scope>NUCLEOTIDE SEQUENCE [LARGE SCALE GENOMIC DNA]</scope>
    <source>
        <strain evidence="2 3">C7D2</strain>
    </source>
</reference>
<evidence type="ECO:0000313" key="3">
    <source>
        <dbReference type="Proteomes" id="UP000536720"/>
    </source>
</evidence>
<comment type="caution">
    <text evidence="2">The sequence shown here is derived from an EMBL/GenBank/DDBJ whole genome shotgun (WGS) entry which is preliminary data.</text>
</comment>
<dbReference type="RefSeq" id="WP_175362569.1">
    <property type="nucleotide sequence ID" value="NZ_JABFMR010000008.1"/>
</dbReference>
<evidence type="ECO:0000256" key="1">
    <source>
        <dbReference type="SAM" id="MobiDB-lite"/>
    </source>
</evidence>
<feature type="region of interest" description="Disordered" evidence="1">
    <location>
        <begin position="83"/>
        <end position="123"/>
    </location>
</feature>
<dbReference type="AlphaFoldDB" id="A0A7Y6DH42"/>
<gene>
    <name evidence="2" type="ORF">HNO91_12065</name>
</gene>
<proteinExistence type="predicted"/>
<dbReference type="Proteomes" id="UP000536720">
    <property type="component" value="Unassembled WGS sequence"/>
</dbReference>